<feature type="transmembrane region" description="Helical" evidence="2">
    <location>
        <begin position="83"/>
        <end position="109"/>
    </location>
</feature>
<feature type="chain" id="PRO_5040275871" evidence="3">
    <location>
        <begin position="23"/>
        <end position="455"/>
    </location>
</feature>
<evidence type="ECO:0000256" key="2">
    <source>
        <dbReference type="SAM" id="Phobius"/>
    </source>
</evidence>
<dbReference type="OrthoDB" id="2991206at2759"/>
<keyword evidence="3" id="KW-0732">Signal</keyword>
<keyword evidence="5" id="KW-1185">Reference proteome</keyword>
<evidence type="ECO:0000313" key="5">
    <source>
        <dbReference type="Proteomes" id="UP000807353"/>
    </source>
</evidence>
<evidence type="ECO:0000256" key="1">
    <source>
        <dbReference type="SAM" id="MobiDB-lite"/>
    </source>
</evidence>
<organism evidence="4 5">
    <name type="scientific">Collybia nuda</name>
    <dbReference type="NCBI Taxonomy" id="64659"/>
    <lineage>
        <taxon>Eukaryota</taxon>
        <taxon>Fungi</taxon>
        <taxon>Dikarya</taxon>
        <taxon>Basidiomycota</taxon>
        <taxon>Agaricomycotina</taxon>
        <taxon>Agaricomycetes</taxon>
        <taxon>Agaricomycetidae</taxon>
        <taxon>Agaricales</taxon>
        <taxon>Tricholomatineae</taxon>
        <taxon>Clitocybaceae</taxon>
        <taxon>Collybia</taxon>
    </lineage>
</organism>
<keyword evidence="2" id="KW-0472">Membrane</keyword>
<sequence>MPVRPNARPGLSFFGTIGLVMAALKLKQNWDDQYGPVASEDEDRVALASHSPYRDVGADDEARIGLLDTEIPTTRRKSKRSGCCVCCGINCSLFWKAFGIVLAGFALWYSFKFVRWAVTPAPTGLESMPLYNISFGCLSAPYIYNSSKTTFNAPIGWKKFDHAFDIRGSAAGTFVIAEGAVGSQEIEYEMTIRTDDSSLLQDISVHFPDMTDDGVVSNSRVVITTPRIDPSSSSCMRYDITMYVPRNLKKLHVASHSPMHVQFDSVANVELDDLYVTMFAMDRNNMILPRETIRANRMALEVYRGWIVGDVSIVNSTSITTQRGDGVANVRVHPTAPGNLALPDPAYLRTTTGAGRTDIFYIASKAFRRPIHNVHMSSRNADMHLTYREAEYSGRIELESRSYTATGLHSFPRTLPSKDDEGGADRSPRWTHWVGNQGGDDTVYVKSRGWTGLYF</sequence>
<reference evidence="4" key="1">
    <citation type="submission" date="2020-11" db="EMBL/GenBank/DDBJ databases">
        <authorList>
            <consortium name="DOE Joint Genome Institute"/>
            <person name="Ahrendt S."/>
            <person name="Riley R."/>
            <person name="Andreopoulos W."/>
            <person name="Labutti K."/>
            <person name="Pangilinan J."/>
            <person name="Ruiz-Duenas F.J."/>
            <person name="Barrasa J.M."/>
            <person name="Sanchez-Garcia M."/>
            <person name="Camarero S."/>
            <person name="Miyauchi S."/>
            <person name="Serrano A."/>
            <person name="Linde D."/>
            <person name="Babiker R."/>
            <person name="Drula E."/>
            <person name="Ayuso-Fernandez I."/>
            <person name="Pacheco R."/>
            <person name="Padilla G."/>
            <person name="Ferreira P."/>
            <person name="Barriuso J."/>
            <person name="Kellner H."/>
            <person name="Castanera R."/>
            <person name="Alfaro M."/>
            <person name="Ramirez L."/>
            <person name="Pisabarro A.G."/>
            <person name="Kuo A."/>
            <person name="Tritt A."/>
            <person name="Lipzen A."/>
            <person name="He G."/>
            <person name="Yan M."/>
            <person name="Ng V."/>
            <person name="Cullen D."/>
            <person name="Martin F."/>
            <person name="Rosso M.-N."/>
            <person name="Henrissat B."/>
            <person name="Hibbett D."/>
            <person name="Martinez A.T."/>
            <person name="Grigoriev I.V."/>
        </authorList>
    </citation>
    <scope>NUCLEOTIDE SEQUENCE</scope>
    <source>
        <strain evidence="4">CBS 247.69</strain>
    </source>
</reference>
<dbReference type="Proteomes" id="UP000807353">
    <property type="component" value="Unassembled WGS sequence"/>
</dbReference>
<keyword evidence="2" id="KW-1133">Transmembrane helix</keyword>
<accession>A0A9P5Y2Z4</accession>
<dbReference type="EMBL" id="MU150286">
    <property type="protein sequence ID" value="KAF9461324.1"/>
    <property type="molecule type" value="Genomic_DNA"/>
</dbReference>
<dbReference type="AlphaFoldDB" id="A0A9P5Y2Z4"/>
<protein>
    <submittedName>
        <fullName evidence="4">Uncharacterized protein</fullName>
    </submittedName>
</protein>
<proteinExistence type="predicted"/>
<evidence type="ECO:0000313" key="4">
    <source>
        <dbReference type="EMBL" id="KAF9461324.1"/>
    </source>
</evidence>
<evidence type="ECO:0000256" key="3">
    <source>
        <dbReference type="SAM" id="SignalP"/>
    </source>
</evidence>
<feature type="region of interest" description="Disordered" evidence="1">
    <location>
        <begin position="409"/>
        <end position="432"/>
    </location>
</feature>
<gene>
    <name evidence="4" type="ORF">BDZ94DRAFT_1264170</name>
</gene>
<comment type="caution">
    <text evidence="4">The sequence shown here is derived from an EMBL/GenBank/DDBJ whole genome shotgun (WGS) entry which is preliminary data.</text>
</comment>
<name>A0A9P5Y2Z4_9AGAR</name>
<feature type="compositionally biased region" description="Basic and acidic residues" evidence="1">
    <location>
        <begin position="416"/>
        <end position="428"/>
    </location>
</feature>
<feature type="signal peptide" evidence="3">
    <location>
        <begin position="1"/>
        <end position="22"/>
    </location>
</feature>
<keyword evidence="2" id="KW-0812">Transmembrane</keyword>